<gene>
    <name evidence="1" type="ORF">SAMN05421753_112119</name>
</gene>
<proteinExistence type="predicted"/>
<keyword evidence="2" id="KW-1185">Reference proteome</keyword>
<organism evidence="1 2">
    <name type="scientific">Planctomicrobium piriforme</name>
    <dbReference type="NCBI Taxonomy" id="1576369"/>
    <lineage>
        <taxon>Bacteria</taxon>
        <taxon>Pseudomonadati</taxon>
        <taxon>Planctomycetota</taxon>
        <taxon>Planctomycetia</taxon>
        <taxon>Planctomycetales</taxon>
        <taxon>Planctomycetaceae</taxon>
        <taxon>Planctomicrobium</taxon>
    </lineage>
</organism>
<dbReference type="EMBL" id="FOQD01000012">
    <property type="protein sequence ID" value="SFI78934.1"/>
    <property type="molecule type" value="Genomic_DNA"/>
</dbReference>
<dbReference type="AlphaFoldDB" id="A0A1I3L2M5"/>
<evidence type="ECO:0000313" key="1">
    <source>
        <dbReference type="EMBL" id="SFI78934.1"/>
    </source>
</evidence>
<accession>A0A1I3L2M5</accession>
<dbReference type="Proteomes" id="UP000199518">
    <property type="component" value="Unassembled WGS sequence"/>
</dbReference>
<dbReference type="STRING" id="1576369.SAMN05421753_112119"/>
<name>A0A1I3L2M5_9PLAN</name>
<reference evidence="2" key="1">
    <citation type="submission" date="2016-10" db="EMBL/GenBank/DDBJ databases">
        <authorList>
            <person name="Varghese N."/>
            <person name="Submissions S."/>
        </authorList>
    </citation>
    <scope>NUCLEOTIDE SEQUENCE [LARGE SCALE GENOMIC DNA]</scope>
    <source>
        <strain evidence="2">DSM 26348</strain>
    </source>
</reference>
<sequence>MPLRLTVALAACCGWGFLFSRTHSPGDTMPKSLTVLVHMRKTVSVGDRFGRLTVSGMPFRVRRNFIETNVVCRCDCGNADIFNLANLRNGHAKCCGCLRVDAPKTANRTHGGRHRPEYRIWSHMKYRCENPKCERFPHYGGRGITVCDRWRNDFSAFFEDMGPRPSNKHSIDRIDNDGNYEPGNCRWLLTKAQGRNQRTNRHITVRGKTRTLAEWSQRSGIGAATIHRRLKAGWTAEKAVRTPVKRLPS</sequence>
<protein>
    <submittedName>
        <fullName evidence="1">Uncharacterized protein</fullName>
    </submittedName>
</protein>
<evidence type="ECO:0000313" key="2">
    <source>
        <dbReference type="Proteomes" id="UP000199518"/>
    </source>
</evidence>